<keyword evidence="6" id="KW-0378">Hydrolase</keyword>
<dbReference type="PANTHER" id="PTHR10795">
    <property type="entry name" value="PROPROTEIN CONVERTASE SUBTILISIN/KEXIN"/>
    <property type="match status" value="1"/>
</dbReference>
<dbReference type="PROSITE" id="PS51892">
    <property type="entry name" value="SUBTILASE"/>
    <property type="match status" value="1"/>
</dbReference>
<dbReference type="InterPro" id="IPR037045">
    <property type="entry name" value="S8pro/Inhibitor_I9_sf"/>
</dbReference>
<dbReference type="InterPro" id="IPR000209">
    <property type="entry name" value="Peptidase_S8/S53_dom"/>
</dbReference>
<dbReference type="Pfam" id="PF00082">
    <property type="entry name" value="Peptidase_S8"/>
    <property type="match status" value="1"/>
</dbReference>
<dbReference type="AlphaFoldDB" id="A0A438F9P9"/>
<comment type="similarity">
    <text evidence="1 3">Belongs to the peptidase S8 family.</text>
</comment>
<dbReference type="InterPro" id="IPR045051">
    <property type="entry name" value="SBT"/>
</dbReference>
<evidence type="ECO:0000256" key="3">
    <source>
        <dbReference type="PROSITE-ProRule" id="PRU01240"/>
    </source>
</evidence>
<dbReference type="Gene3D" id="3.40.50.200">
    <property type="entry name" value="Peptidase S8/S53 domain"/>
    <property type="match status" value="1"/>
</dbReference>
<proteinExistence type="inferred from homology"/>
<evidence type="ECO:0000259" key="5">
    <source>
        <dbReference type="Pfam" id="PF05922"/>
    </source>
</evidence>
<sequence>MMVMKASAADQDSKIHIVYLGSLPRGEFSILSRQHRMLESVLEGSSLSNSFIRSYSRSFNGFAAKLTEKERKKLADKKGVVSVFPSTTLRLQTTRAWDFLGFSETIKRQPVLESNIIVGVIDSGIWPESQSFPYTTFLLKITGARFYNSESKANDSARDMVGHGSHTASTAAGNKVEASFYGLVQGEARGGVPSARISVYSACSEQGCSSTHILAAFDDAVADGVDIITISKNKVSQLN</sequence>
<dbReference type="Proteomes" id="UP000288805">
    <property type="component" value="Unassembled WGS sequence"/>
</dbReference>
<evidence type="ECO:0000313" key="7">
    <source>
        <dbReference type="Proteomes" id="UP000288805"/>
    </source>
</evidence>
<reference evidence="6 7" key="1">
    <citation type="journal article" date="2018" name="PLoS Genet.">
        <title>Population sequencing reveals clonal diversity and ancestral inbreeding in the grapevine cultivar Chardonnay.</title>
        <authorList>
            <person name="Roach M.J."/>
            <person name="Johnson D.L."/>
            <person name="Bohlmann J."/>
            <person name="van Vuuren H.J."/>
            <person name="Jones S.J."/>
            <person name="Pretorius I.S."/>
            <person name="Schmidt S.A."/>
            <person name="Borneman A.R."/>
        </authorList>
    </citation>
    <scope>NUCLEOTIDE SEQUENCE [LARGE SCALE GENOMIC DNA]</scope>
    <source>
        <strain evidence="7">cv. Chardonnay</strain>
        <tissue evidence="6">Leaf</tissue>
    </source>
</reference>
<organism evidence="6 7">
    <name type="scientific">Vitis vinifera</name>
    <name type="common">Grape</name>
    <dbReference type="NCBI Taxonomy" id="29760"/>
    <lineage>
        <taxon>Eukaryota</taxon>
        <taxon>Viridiplantae</taxon>
        <taxon>Streptophyta</taxon>
        <taxon>Embryophyta</taxon>
        <taxon>Tracheophyta</taxon>
        <taxon>Spermatophyta</taxon>
        <taxon>Magnoliopsida</taxon>
        <taxon>eudicotyledons</taxon>
        <taxon>Gunneridae</taxon>
        <taxon>Pentapetalae</taxon>
        <taxon>rosids</taxon>
        <taxon>Vitales</taxon>
        <taxon>Vitaceae</taxon>
        <taxon>Viteae</taxon>
        <taxon>Vitis</taxon>
    </lineage>
</organism>
<evidence type="ECO:0000256" key="1">
    <source>
        <dbReference type="ARBA" id="ARBA00011073"/>
    </source>
</evidence>
<evidence type="ECO:0000256" key="2">
    <source>
        <dbReference type="ARBA" id="ARBA00022729"/>
    </source>
</evidence>
<dbReference type="EMBL" id="QGNW01001073">
    <property type="protein sequence ID" value="RVW56651.1"/>
    <property type="molecule type" value="Genomic_DNA"/>
</dbReference>
<keyword evidence="2" id="KW-0732">Signal</keyword>
<keyword evidence="6" id="KW-0645">Protease</keyword>
<dbReference type="InterPro" id="IPR010259">
    <property type="entry name" value="S8pro/Inhibitor_I9"/>
</dbReference>
<dbReference type="InterPro" id="IPR036852">
    <property type="entry name" value="Peptidase_S8/S53_dom_sf"/>
</dbReference>
<dbReference type="Gene3D" id="3.30.70.80">
    <property type="entry name" value="Peptidase S8 propeptide/proteinase inhibitor I9"/>
    <property type="match status" value="1"/>
</dbReference>
<feature type="domain" description="Inhibitor I9" evidence="5">
    <location>
        <begin position="16"/>
        <end position="92"/>
    </location>
</feature>
<dbReference type="Pfam" id="PF05922">
    <property type="entry name" value="Inhibitor_I9"/>
    <property type="match status" value="1"/>
</dbReference>
<accession>A0A438F9P9</accession>
<dbReference type="GO" id="GO:0006508">
    <property type="term" value="P:proteolysis"/>
    <property type="evidence" value="ECO:0007669"/>
    <property type="project" value="UniProtKB-KW"/>
</dbReference>
<evidence type="ECO:0000259" key="4">
    <source>
        <dbReference type="Pfam" id="PF00082"/>
    </source>
</evidence>
<dbReference type="SUPFAM" id="SSF52743">
    <property type="entry name" value="Subtilisin-like"/>
    <property type="match status" value="1"/>
</dbReference>
<gene>
    <name evidence="6" type="primary">SBT4.3_5</name>
    <name evidence="6" type="ORF">CK203_075105</name>
</gene>
<protein>
    <submittedName>
        <fullName evidence="6">Subtilisin-like protease SBT4.3</fullName>
    </submittedName>
</protein>
<comment type="caution">
    <text evidence="3">Lacks conserved residue(s) required for the propagation of feature annotation.</text>
</comment>
<evidence type="ECO:0000313" key="6">
    <source>
        <dbReference type="EMBL" id="RVW56651.1"/>
    </source>
</evidence>
<feature type="domain" description="Peptidase S8/S53" evidence="4">
    <location>
        <begin position="114"/>
        <end position="233"/>
    </location>
</feature>
<comment type="caution">
    <text evidence="6">The sequence shown here is derived from an EMBL/GenBank/DDBJ whole genome shotgun (WGS) entry which is preliminary data.</text>
</comment>
<dbReference type="GO" id="GO:0004252">
    <property type="term" value="F:serine-type endopeptidase activity"/>
    <property type="evidence" value="ECO:0007669"/>
    <property type="project" value="InterPro"/>
</dbReference>
<name>A0A438F9P9_VITVI</name>